<feature type="transmembrane region" description="Helical" evidence="1">
    <location>
        <begin position="127"/>
        <end position="146"/>
    </location>
</feature>
<dbReference type="EMBL" id="PYAX01000012">
    <property type="protein sequence ID" value="PSL52582.1"/>
    <property type="molecule type" value="Genomic_DNA"/>
</dbReference>
<keyword evidence="1" id="KW-1133">Transmembrane helix</keyword>
<protein>
    <recommendedName>
        <fullName evidence="4">2TM domain-containing protein</fullName>
    </recommendedName>
</protein>
<keyword evidence="1" id="KW-0472">Membrane</keyword>
<feature type="transmembrane region" description="Helical" evidence="1">
    <location>
        <begin position="6"/>
        <end position="28"/>
    </location>
</feature>
<feature type="transmembrane region" description="Helical" evidence="1">
    <location>
        <begin position="40"/>
        <end position="59"/>
    </location>
</feature>
<dbReference type="OrthoDB" id="2082317at2"/>
<reference evidence="2 3" key="1">
    <citation type="submission" date="2018-03" db="EMBL/GenBank/DDBJ databases">
        <title>Genomic Encyclopedia of Type Strains, Phase III (KMG-III): the genomes of soil and plant-associated and newly described type strains.</title>
        <authorList>
            <person name="Whitman W."/>
        </authorList>
    </citation>
    <scope>NUCLEOTIDE SEQUENCE [LARGE SCALE GENOMIC DNA]</scope>
    <source>
        <strain evidence="2 3">CGMCC 4.7097</strain>
    </source>
</reference>
<evidence type="ECO:0000313" key="2">
    <source>
        <dbReference type="EMBL" id="PSL52582.1"/>
    </source>
</evidence>
<proteinExistence type="predicted"/>
<dbReference type="AlphaFoldDB" id="A0A2P8I297"/>
<keyword evidence="1" id="KW-0812">Transmembrane</keyword>
<dbReference type="RefSeq" id="WP_106618765.1">
    <property type="nucleotide sequence ID" value="NZ_PYAX01000012.1"/>
</dbReference>
<evidence type="ECO:0000256" key="1">
    <source>
        <dbReference type="SAM" id="Phobius"/>
    </source>
</evidence>
<evidence type="ECO:0000313" key="3">
    <source>
        <dbReference type="Proteomes" id="UP000241118"/>
    </source>
</evidence>
<accession>A0A2P8I297</accession>
<feature type="transmembrane region" description="Helical" evidence="1">
    <location>
        <begin position="152"/>
        <end position="175"/>
    </location>
</feature>
<name>A0A2P8I297_SACCR</name>
<evidence type="ECO:0008006" key="4">
    <source>
        <dbReference type="Google" id="ProtNLM"/>
    </source>
</evidence>
<dbReference type="Proteomes" id="UP000241118">
    <property type="component" value="Unassembled WGS sequence"/>
</dbReference>
<sequence length="199" mass="21535">MVIVVEPLVVLIVACEIGFWVVLGAGLLARYVLRMPRLGAVLLVCTPVVDVVLLVATVFDLRSGGEATSVHGLAAIYLGVSVAFGHSMLRWADQRVAHRFAGGPPPVKPPKHGPAKVRHEWREWGKFAVAWAIACSVMLFLMYVVGTPERTQALWGQMTGMTLVGGIWLVGWPVYHTVTELAKGGLSGRTREKVGDKGE</sequence>
<comment type="caution">
    <text evidence="2">The sequence shown here is derived from an EMBL/GenBank/DDBJ whole genome shotgun (WGS) entry which is preliminary data.</text>
</comment>
<keyword evidence="3" id="KW-1185">Reference proteome</keyword>
<organism evidence="2 3">
    <name type="scientific">Saccharothrix carnea</name>
    <dbReference type="NCBI Taxonomy" id="1280637"/>
    <lineage>
        <taxon>Bacteria</taxon>
        <taxon>Bacillati</taxon>
        <taxon>Actinomycetota</taxon>
        <taxon>Actinomycetes</taxon>
        <taxon>Pseudonocardiales</taxon>
        <taxon>Pseudonocardiaceae</taxon>
        <taxon>Saccharothrix</taxon>
    </lineage>
</organism>
<feature type="transmembrane region" description="Helical" evidence="1">
    <location>
        <begin position="71"/>
        <end position="89"/>
    </location>
</feature>
<gene>
    <name evidence="2" type="ORF">B0I31_11251</name>
</gene>